<evidence type="ECO:0000256" key="11">
    <source>
        <dbReference type="ARBA" id="ARBA00023242"/>
    </source>
</evidence>
<keyword evidence="9" id="KW-0809">Transit peptide</keyword>
<dbReference type="GO" id="GO:0007178">
    <property type="term" value="P:cell surface receptor protein serine/threonine kinase signaling pathway"/>
    <property type="evidence" value="ECO:0007669"/>
    <property type="project" value="TreeGrafter"/>
</dbReference>
<dbReference type="InterPro" id="IPR046448">
    <property type="entry name" value="ECSIT_N"/>
</dbReference>
<dbReference type="Proteomes" id="UP000786811">
    <property type="component" value="Unassembled WGS sequence"/>
</dbReference>
<evidence type="ECO:0000256" key="3">
    <source>
        <dbReference type="ARBA" id="ARBA00004496"/>
    </source>
</evidence>
<comment type="similarity">
    <text evidence="4">Belongs to the ECSIT family.</text>
</comment>
<dbReference type="OrthoDB" id="10064298at2759"/>
<protein>
    <recommendedName>
        <fullName evidence="5">Evolutionarily conserved signaling intermediate in Toll pathway, mitochondrial</fullName>
    </recommendedName>
</protein>
<evidence type="ECO:0000256" key="12">
    <source>
        <dbReference type="SAM" id="MobiDB-lite"/>
    </source>
</evidence>
<dbReference type="Pfam" id="PF06239">
    <property type="entry name" value="ECSIT_N"/>
    <property type="match status" value="1"/>
</dbReference>
<reference evidence="14" key="1">
    <citation type="submission" date="2021-04" db="EMBL/GenBank/DDBJ databases">
        <authorList>
            <person name="Chebbi M.A.C M."/>
        </authorList>
    </citation>
    <scope>NUCLEOTIDE SEQUENCE</scope>
</reference>
<comment type="subcellular location">
    <subcellularLocation>
        <location evidence="3">Cytoplasm</location>
    </subcellularLocation>
    <subcellularLocation>
        <location evidence="2">Mitochondrion</location>
    </subcellularLocation>
    <subcellularLocation>
        <location evidence="1">Nucleus</location>
    </subcellularLocation>
</comment>
<dbReference type="Pfam" id="PF14784">
    <property type="entry name" value="ECSIT_C"/>
    <property type="match status" value="1"/>
</dbReference>
<dbReference type="PANTHER" id="PTHR13113:SF1">
    <property type="entry name" value="EVOLUTIONARILY CONSERVED SIGNALING INTERMEDIATE IN TOLL PATHWAY, MITOCHONDRIAL"/>
    <property type="match status" value="1"/>
</dbReference>
<dbReference type="PANTHER" id="PTHR13113">
    <property type="entry name" value="ECSIT EVOLUTIONARILY CONSERVED SIGNALING INTERMEDIATE IN TOLL PATHWAYS"/>
    <property type="match status" value="1"/>
</dbReference>
<dbReference type="EMBL" id="CAJNRD030001122">
    <property type="protein sequence ID" value="CAG5101148.1"/>
    <property type="molecule type" value="Genomic_DNA"/>
</dbReference>
<keyword evidence="6" id="KW-0963">Cytoplasm</keyword>
<dbReference type="GO" id="GO:0005634">
    <property type="term" value="C:nucleus"/>
    <property type="evidence" value="ECO:0007669"/>
    <property type="project" value="UniProtKB-SubCell"/>
</dbReference>
<evidence type="ECO:0000256" key="1">
    <source>
        <dbReference type="ARBA" id="ARBA00004123"/>
    </source>
</evidence>
<sequence length="399" mass="45954">MLIRRISTMKFSSSLRLVTKNTRVSRSFKQPSAVIRFIHTSINNFSVNVEEKEKKIALFDAANIKSKKEKSTFLAVLHAYIKEGERKTGHVQFVYAALRYMKEFGVADDLEVYKAVLDTLPKGRFVAKTWFQADMFHYPREQQCAIDLLQQMEDNGVMPDPETELMVINIFGQHGLPLRKLRRMAYWQGKFKNLNPWPYPRPLPTDNFQLAMLAIKKVSSVDVQTTITVFDTEEVKDSIDKTWIISASSPDQERLISKHPPNQPAYVEGPFRIWVWKVSVDYFLLHTDPKERIVEDIDIDDVSNLDINLWKRSKRALALHRSIHEQDEQTILGICATGTSTKDSLLSWIRCLQPRNPALEKIPILFKFTSIVNDNEKVEPAPERKKVSDGDTDESKLGS</sequence>
<evidence type="ECO:0000256" key="6">
    <source>
        <dbReference type="ARBA" id="ARBA00022490"/>
    </source>
</evidence>
<keyword evidence="15" id="KW-1185">Reference proteome</keyword>
<dbReference type="AlphaFoldDB" id="A0A8J2HLX0"/>
<evidence type="ECO:0000256" key="7">
    <source>
        <dbReference type="ARBA" id="ARBA00022588"/>
    </source>
</evidence>
<dbReference type="GO" id="GO:0005739">
    <property type="term" value="C:mitochondrion"/>
    <property type="evidence" value="ECO:0007669"/>
    <property type="project" value="UniProtKB-SubCell"/>
</dbReference>
<evidence type="ECO:0000259" key="13">
    <source>
        <dbReference type="SMART" id="SM01284"/>
    </source>
</evidence>
<dbReference type="InterPro" id="IPR011990">
    <property type="entry name" value="TPR-like_helical_dom_sf"/>
</dbReference>
<dbReference type="InterPro" id="IPR010418">
    <property type="entry name" value="ECSIT"/>
</dbReference>
<dbReference type="SMART" id="SM01284">
    <property type="entry name" value="ECSIT_Cterm"/>
    <property type="match status" value="1"/>
</dbReference>
<evidence type="ECO:0000256" key="8">
    <source>
        <dbReference type="ARBA" id="ARBA00022859"/>
    </source>
</evidence>
<keyword evidence="10" id="KW-0496">Mitochondrion</keyword>
<evidence type="ECO:0000256" key="10">
    <source>
        <dbReference type="ARBA" id="ARBA00023128"/>
    </source>
</evidence>
<dbReference type="GO" id="GO:0045087">
    <property type="term" value="P:innate immune response"/>
    <property type="evidence" value="ECO:0007669"/>
    <property type="project" value="UniProtKB-KW"/>
</dbReference>
<evidence type="ECO:0000256" key="4">
    <source>
        <dbReference type="ARBA" id="ARBA00007674"/>
    </source>
</evidence>
<organism evidence="14 15">
    <name type="scientific">Cotesia congregata</name>
    <name type="common">Parasitoid wasp</name>
    <name type="synonym">Apanteles congregatus</name>
    <dbReference type="NCBI Taxonomy" id="51543"/>
    <lineage>
        <taxon>Eukaryota</taxon>
        <taxon>Metazoa</taxon>
        <taxon>Ecdysozoa</taxon>
        <taxon>Arthropoda</taxon>
        <taxon>Hexapoda</taxon>
        <taxon>Insecta</taxon>
        <taxon>Pterygota</taxon>
        <taxon>Neoptera</taxon>
        <taxon>Endopterygota</taxon>
        <taxon>Hymenoptera</taxon>
        <taxon>Apocrita</taxon>
        <taxon>Ichneumonoidea</taxon>
        <taxon>Braconidae</taxon>
        <taxon>Microgastrinae</taxon>
        <taxon>Cotesia</taxon>
    </lineage>
</organism>
<evidence type="ECO:0000313" key="15">
    <source>
        <dbReference type="Proteomes" id="UP000786811"/>
    </source>
</evidence>
<evidence type="ECO:0000256" key="2">
    <source>
        <dbReference type="ARBA" id="ARBA00004173"/>
    </source>
</evidence>
<keyword evidence="7" id="KW-0399">Innate immunity</keyword>
<keyword evidence="11" id="KW-0539">Nucleus</keyword>
<dbReference type="InterPro" id="IPR029342">
    <property type="entry name" value="ECIST_C"/>
</dbReference>
<comment type="caution">
    <text evidence="14">The sequence shown here is derived from an EMBL/GenBank/DDBJ whole genome shotgun (WGS) entry which is preliminary data.</text>
</comment>
<accession>A0A8J2HLX0</accession>
<evidence type="ECO:0000256" key="5">
    <source>
        <dbReference type="ARBA" id="ARBA00019998"/>
    </source>
</evidence>
<evidence type="ECO:0000313" key="14">
    <source>
        <dbReference type="EMBL" id="CAG5101148.1"/>
    </source>
</evidence>
<name>A0A8J2HLX0_COTCN</name>
<evidence type="ECO:0000256" key="9">
    <source>
        <dbReference type="ARBA" id="ARBA00022946"/>
    </source>
</evidence>
<feature type="domain" description="ECSIT C-terminal" evidence="13">
    <location>
        <begin position="249"/>
        <end position="369"/>
    </location>
</feature>
<gene>
    <name evidence="14" type="ORF">HICCMSTLAB_LOCUS10221</name>
</gene>
<proteinExistence type="inferred from homology"/>
<keyword evidence="8" id="KW-0391">Immunity</keyword>
<feature type="region of interest" description="Disordered" evidence="12">
    <location>
        <begin position="377"/>
        <end position="399"/>
    </location>
</feature>
<dbReference type="Gene3D" id="1.25.40.10">
    <property type="entry name" value="Tetratricopeptide repeat domain"/>
    <property type="match status" value="1"/>
</dbReference>